<name>A0ABN7UTH8_GIGMA</name>
<gene>
    <name evidence="1" type="ORF">GMARGA_LOCUS10494</name>
</gene>
<evidence type="ECO:0000313" key="2">
    <source>
        <dbReference type="Proteomes" id="UP000789901"/>
    </source>
</evidence>
<dbReference type="Proteomes" id="UP000789901">
    <property type="component" value="Unassembled WGS sequence"/>
</dbReference>
<organism evidence="1 2">
    <name type="scientific">Gigaspora margarita</name>
    <dbReference type="NCBI Taxonomy" id="4874"/>
    <lineage>
        <taxon>Eukaryota</taxon>
        <taxon>Fungi</taxon>
        <taxon>Fungi incertae sedis</taxon>
        <taxon>Mucoromycota</taxon>
        <taxon>Glomeromycotina</taxon>
        <taxon>Glomeromycetes</taxon>
        <taxon>Diversisporales</taxon>
        <taxon>Gigasporaceae</taxon>
        <taxon>Gigaspora</taxon>
    </lineage>
</organism>
<dbReference type="EMBL" id="CAJVQB010005886">
    <property type="protein sequence ID" value="CAG8672348.1"/>
    <property type="molecule type" value="Genomic_DNA"/>
</dbReference>
<sequence>MKFTTGETKLQQKLVLATSTRKRTKLNYLLSPQHRHQAMTKAQCERELNYLLPSQQ</sequence>
<reference evidence="1 2" key="1">
    <citation type="submission" date="2021-06" db="EMBL/GenBank/DDBJ databases">
        <authorList>
            <person name="Kallberg Y."/>
            <person name="Tangrot J."/>
            <person name="Rosling A."/>
        </authorList>
    </citation>
    <scope>NUCLEOTIDE SEQUENCE [LARGE SCALE GENOMIC DNA]</scope>
    <source>
        <strain evidence="1 2">120-4 pot B 10/14</strain>
    </source>
</reference>
<evidence type="ECO:0000313" key="1">
    <source>
        <dbReference type="EMBL" id="CAG8672348.1"/>
    </source>
</evidence>
<protein>
    <submittedName>
        <fullName evidence="1">22404_t:CDS:1</fullName>
    </submittedName>
</protein>
<proteinExistence type="predicted"/>
<accession>A0ABN7UTH8</accession>
<keyword evidence="2" id="KW-1185">Reference proteome</keyword>
<comment type="caution">
    <text evidence="1">The sequence shown here is derived from an EMBL/GenBank/DDBJ whole genome shotgun (WGS) entry which is preliminary data.</text>
</comment>